<dbReference type="KEGG" id="mpp:MICPUCDRAFT_39017"/>
<dbReference type="RefSeq" id="XP_003057023.1">
    <property type="nucleotide sequence ID" value="XM_003056977.1"/>
</dbReference>
<evidence type="ECO:0000313" key="3">
    <source>
        <dbReference type="Proteomes" id="UP000001876"/>
    </source>
</evidence>
<dbReference type="GeneID" id="9682462"/>
<keyword evidence="3" id="KW-1185">Reference proteome</keyword>
<gene>
    <name evidence="2" type="ORF">MICPUCDRAFT_39017</name>
</gene>
<proteinExistence type="predicted"/>
<feature type="transmembrane region" description="Helical" evidence="1">
    <location>
        <begin position="97"/>
        <end position="117"/>
    </location>
</feature>
<evidence type="ECO:0000313" key="2">
    <source>
        <dbReference type="EMBL" id="EEH58668.1"/>
    </source>
</evidence>
<dbReference type="EMBL" id="GG663737">
    <property type="protein sequence ID" value="EEH58668.1"/>
    <property type="molecule type" value="Genomic_DNA"/>
</dbReference>
<feature type="transmembrane region" description="Helical" evidence="1">
    <location>
        <begin position="141"/>
        <end position="161"/>
    </location>
</feature>
<reference evidence="2 3" key="1">
    <citation type="journal article" date="2009" name="Science">
        <title>Green evolution and dynamic adaptations revealed by genomes of the marine picoeukaryotes Micromonas.</title>
        <authorList>
            <person name="Worden A.Z."/>
            <person name="Lee J.H."/>
            <person name="Mock T."/>
            <person name="Rouze P."/>
            <person name="Simmons M.P."/>
            <person name="Aerts A.L."/>
            <person name="Allen A.E."/>
            <person name="Cuvelier M.L."/>
            <person name="Derelle E."/>
            <person name="Everett M.V."/>
            <person name="Foulon E."/>
            <person name="Grimwood J."/>
            <person name="Gundlach H."/>
            <person name="Henrissat B."/>
            <person name="Napoli C."/>
            <person name="McDonald S.M."/>
            <person name="Parker M.S."/>
            <person name="Rombauts S."/>
            <person name="Salamov A."/>
            <person name="Von Dassow P."/>
            <person name="Badger J.H."/>
            <person name="Coutinho P.M."/>
            <person name="Demir E."/>
            <person name="Dubchak I."/>
            <person name="Gentemann C."/>
            <person name="Eikrem W."/>
            <person name="Gready J.E."/>
            <person name="John U."/>
            <person name="Lanier W."/>
            <person name="Lindquist E.A."/>
            <person name="Lucas S."/>
            <person name="Mayer K.F."/>
            <person name="Moreau H."/>
            <person name="Not F."/>
            <person name="Otillar R."/>
            <person name="Panaud O."/>
            <person name="Pangilinan J."/>
            <person name="Paulsen I."/>
            <person name="Piegu B."/>
            <person name="Poliakov A."/>
            <person name="Robbens S."/>
            <person name="Schmutz J."/>
            <person name="Toulza E."/>
            <person name="Wyss T."/>
            <person name="Zelensky A."/>
            <person name="Zhou K."/>
            <person name="Armbrust E.V."/>
            <person name="Bhattacharya D."/>
            <person name="Goodenough U.W."/>
            <person name="Van de Peer Y."/>
            <person name="Grigoriev I.V."/>
        </authorList>
    </citation>
    <scope>NUCLEOTIDE SEQUENCE [LARGE SCALE GENOMIC DNA]</scope>
    <source>
        <strain evidence="2 3">CCMP1545</strain>
    </source>
</reference>
<dbReference type="Proteomes" id="UP000001876">
    <property type="component" value="Unassembled WGS sequence"/>
</dbReference>
<feature type="transmembrane region" description="Helical" evidence="1">
    <location>
        <begin position="56"/>
        <end position="77"/>
    </location>
</feature>
<keyword evidence="1" id="KW-0472">Membrane</keyword>
<evidence type="ECO:0000256" key="1">
    <source>
        <dbReference type="SAM" id="Phobius"/>
    </source>
</evidence>
<name>C1MN14_MICPC</name>
<dbReference type="AlphaFoldDB" id="C1MN14"/>
<keyword evidence="1" id="KW-1133">Transmembrane helix</keyword>
<dbReference type="OrthoDB" id="10629760at2759"/>
<accession>C1MN14</accession>
<feature type="transmembrane region" description="Helical" evidence="1">
    <location>
        <begin position="7"/>
        <end position="25"/>
    </location>
</feature>
<sequence>MFQRSRAFSFMGAILAAVSLIPPWYSGCETHLSYGQKQCQTAGPTRWTSDWASPSLTLFLLPTFAHAGWSILVTLYVNGCVASRGADALSTRAVTALGRVAGLACVACSIWAAHAIWTRGMKTAQRDVAIPLTLSSPHAGWYIAVLSVKMTASGGVFAVLFGRGNVLGPTRGQLRAGEMDAATLESITPAMRYVLYTGPHTTASAW</sequence>
<organism evidence="3">
    <name type="scientific">Micromonas pusilla (strain CCMP1545)</name>
    <name type="common">Picoplanktonic green alga</name>
    <dbReference type="NCBI Taxonomy" id="564608"/>
    <lineage>
        <taxon>Eukaryota</taxon>
        <taxon>Viridiplantae</taxon>
        <taxon>Chlorophyta</taxon>
        <taxon>Mamiellophyceae</taxon>
        <taxon>Mamiellales</taxon>
        <taxon>Mamiellaceae</taxon>
        <taxon>Micromonas</taxon>
    </lineage>
</organism>
<keyword evidence="1" id="KW-0812">Transmembrane</keyword>
<protein>
    <submittedName>
        <fullName evidence="2">Predicted protein</fullName>
    </submittedName>
</protein>